<evidence type="ECO:0000313" key="2">
    <source>
        <dbReference type="EMBL" id="RDG38948.1"/>
    </source>
</evidence>
<gene>
    <name evidence="2" type="ORF">DVH02_06245</name>
</gene>
<keyword evidence="3" id="KW-1185">Reference proteome</keyword>
<evidence type="ECO:0000256" key="1">
    <source>
        <dbReference type="SAM" id="SignalP"/>
    </source>
</evidence>
<organism evidence="2 3">
    <name type="scientific">Streptomyces corynorhini</name>
    <dbReference type="NCBI Taxonomy" id="2282652"/>
    <lineage>
        <taxon>Bacteria</taxon>
        <taxon>Bacillati</taxon>
        <taxon>Actinomycetota</taxon>
        <taxon>Actinomycetes</taxon>
        <taxon>Kitasatosporales</taxon>
        <taxon>Streptomycetaceae</taxon>
        <taxon>Streptomyces</taxon>
    </lineage>
</organism>
<dbReference type="AlphaFoldDB" id="A0A370BAX9"/>
<accession>A0A370BAX9</accession>
<dbReference type="EMBL" id="QQNA01000035">
    <property type="protein sequence ID" value="RDG38948.1"/>
    <property type="molecule type" value="Genomic_DNA"/>
</dbReference>
<reference evidence="2 3" key="1">
    <citation type="submission" date="2018-07" db="EMBL/GenBank/DDBJ databases">
        <title>Streptomyces species from bats.</title>
        <authorList>
            <person name="Dunlap C."/>
        </authorList>
    </citation>
    <scope>NUCLEOTIDE SEQUENCE [LARGE SCALE GENOMIC DNA]</scope>
    <source>
        <strain evidence="2 3">AC230</strain>
    </source>
</reference>
<feature type="signal peptide" evidence="1">
    <location>
        <begin position="1"/>
        <end position="22"/>
    </location>
</feature>
<comment type="caution">
    <text evidence="2">The sequence shown here is derived from an EMBL/GenBank/DDBJ whole genome shotgun (WGS) entry which is preliminary data.</text>
</comment>
<dbReference type="Proteomes" id="UP000253741">
    <property type="component" value="Unassembled WGS sequence"/>
</dbReference>
<feature type="chain" id="PRO_5016704626" description="DUF4333 domain-containing protein" evidence="1">
    <location>
        <begin position="23"/>
        <end position="146"/>
    </location>
</feature>
<evidence type="ECO:0000313" key="3">
    <source>
        <dbReference type="Proteomes" id="UP000253741"/>
    </source>
</evidence>
<evidence type="ECO:0008006" key="4">
    <source>
        <dbReference type="Google" id="ProtNLM"/>
    </source>
</evidence>
<dbReference type="PROSITE" id="PS51257">
    <property type="entry name" value="PROKAR_LIPOPROTEIN"/>
    <property type="match status" value="1"/>
</dbReference>
<protein>
    <recommendedName>
        <fullName evidence="4">DUF4333 domain-containing protein</fullName>
    </recommendedName>
</protein>
<proteinExistence type="predicted"/>
<keyword evidence="1" id="KW-0732">Signal</keyword>
<dbReference type="OrthoDB" id="4221180at2"/>
<sequence>MRRVLVLGGMLAVALTSAGCGASSVVAERDSGTGREAASVPCEEALDFAGLRGLPAGASEAECVVAGALDTYYDIRIRVPRADFDTWLASAYPGTELTARCVDEEADACAGITLDPPAEGGAVAIDVSVEDGEGDTALVRLRPFNT</sequence>
<name>A0A370BAX9_9ACTN</name>